<evidence type="ECO:0000256" key="5">
    <source>
        <dbReference type="ARBA" id="ARBA00022989"/>
    </source>
</evidence>
<dbReference type="Proteomes" id="UP000192223">
    <property type="component" value="Unplaced"/>
</dbReference>
<keyword evidence="6" id="KW-0472">Membrane</keyword>
<evidence type="ECO:0000256" key="6">
    <source>
        <dbReference type="ARBA" id="ARBA00023136"/>
    </source>
</evidence>
<evidence type="ECO:0000256" key="1">
    <source>
        <dbReference type="ARBA" id="ARBA00004589"/>
    </source>
</evidence>
<dbReference type="GO" id="GO:0030431">
    <property type="term" value="P:sleep"/>
    <property type="evidence" value="ECO:0007669"/>
    <property type="project" value="InterPro"/>
</dbReference>
<keyword evidence="10" id="KW-1185">Reference proteome</keyword>
<dbReference type="PANTHER" id="PTHR33562">
    <property type="entry name" value="ATILLA, ISOFORM B-RELATED-RELATED"/>
    <property type="match status" value="1"/>
</dbReference>
<dbReference type="OrthoDB" id="6083863at2759"/>
<gene>
    <name evidence="11" type="primary">LOC108741566</name>
</gene>
<name>A0A1W4XHJ0_AGRPL</name>
<protein>
    <submittedName>
        <fullName evidence="11">Uncharacterized protein LOC108741566</fullName>
    </submittedName>
</protein>
<dbReference type="SUPFAM" id="SSF57302">
    <property type="entry name" value="Snake toxin-like"/>
    <property type="match status" value="1"/>
</dbReference>
<dbReference type="InParanoid" id="A0A1W4XHJ0"/>
<dbReference type="AlphaFoldDB" id="A0A1W4XHJ0"/>
<proteinExistence type="predicted"/>
<dbReference type="GeneID" id="108741566"/>
<dbReference type="InterPro" id="IPR045860">
    <property type="entry name" value="Snake_toxin-like_sf"/>
</dbReference>
<dbReference type="InterPro" id="IPR031424">
    <property type="entry name" value="QVR-like"/>
</dbReference>
<accession>A0A1W4XHJ0</accession>
<reference evidence="11" key="1">
    <citation type="submission" date="2025-08" db="UniProtKB">
        <authorList>
            <consortium name="RefSeq"/>
        </authorList>
    </citation>
    <scope>IDENTIFICATION</scope>
    <source>
        <tissue evidence="11">Entire body</tissue>
    </source>
</reference>
<evidence type="ECO:0000256" key="7">
    <source>
        <dbReference type="ARBA" id="ARBA00023180"/>
    </source>
</evidence>
<keyword evidence="7" id="KW-0325">Glycoprotein</keyword>
<sequence length="154" mass="17005">MMGSIAFVIATTIYCLISFLFIACSGEQKSVECYKCNSLYDPACGDPFDNFTIGSINCSWKKTPDYLQGYQPSFCRKTIQTIQGKTSVIRGCGYVKNSYYDGRCVRRTGTHDVTVIYCTCSTSRCNGASGMVPFSSKYLFFAGVVGLYVIFSVV</sequence>
<dbReference type="FunCoup" id="A0A1W4XHJ0">
    <property type="interactions" value="22"/>
</dbReference>
<dbReference type="RefSeq" id="XP_018331913.1">
    <property type="nucleotide sequence ID" value="XM_018476411.2"/>
</dbReference>
<organism evidence="10 11">
    <name type="scientific">Agrilus planipennis</name>
    <name type="common">Emerald ash borer</name>
    <name type="synonym">Agrilus marcopoli</name>
    <dbReference type="NCBI Taxonomy" id="224129"/>
    <lineage>
        <taxon>Eukaryota</taxon>
        <taxon>Metazoa</taxon>
        <taxon>Ecdysozoa</taxon>
        <taxon>Arthropoda</taxon>
        <taxon>Hexapoda</taxon>
        <taxon>Insecta</taxon>
        <taxon>Pterygota</taxon>
        <taxon>Neoptera</taxon>
        <taxon>Endopterygota</taxon>
        <taxon>Coleoptera</taxon>
        <taxon>Polyphaga</taxon>
        <taxon>Elateriformia</taxon>
        <taxon>Buprestoidea</taxon>
        <taxon>Buprestidae</taxon>
        <taxon>Agrilinae</taxon>
        <taxon>Agrilus</taxon>
    </lineage>
</organism>
<dbReference type="Pfam" id="PF17064">
    <property type="entry name" value="QVR"/>
    <property type="match status" value="1"/>
</dbReference>
<keyword evidence="5" id="KW-1133">Transmembrane helix</keyword>
<dbReference type="PANTHER" id="PTHR33562:SF17">
    <property type="entry name" value="PROTEIN QUIVER"/>
    <property type="match status" value="1"/>
</dbReference>
<keyword evidence="8" id="KW-0449">Lipoprotein</keyword>
<feature type="signal peptide" evidence="9">
    <location>
        <begin position="1"/>
        <end position="26"/>
    </location>
</feature>
<comment type="subcellular location">
    <subcellularLocation>
        <location evidence="1">Membrane</location>
        <topology evidence="1">Lipid-anchor</topology>
        <topology evidence="1">GPI-anchor</topology>
    </subcellularLocation>
</comment>
<feature type="chain" id="PRO_5021371213" evidence="9">
    <location>
        <begin position="27"/>
        <end position="154"/>
    </location>
</feature>
<dbReference type="GO" id="GO:0098552">
    <property type="term" value="C:side of membrane"/>
    <property type="evidence" value="ECO:0007669"/>
    <property type="project" value="UniProtKB-KW"/>
</dbReference>
<dbReference type="InterPro" id="IPR050975">
    <property type="entry name" value="Sleep_regulator"/>
</dbReference>
<evidence type="ECO:0000256" key="9">
    <source>
        <dbReference type="SAM" id="SignalP"/>
    </source>
</evidence>
<keyword evidence="3" id="KW-0812">Transmembrane</keyword>
<keyword evidence="4 9" id="KW-0732">Signal</keyword>
<evidence type="ECO:0000313" key="11">
    <source>
        <dbReference type="RefSeq" id="XP_018331913.1"/>
    </source>
</evidence>
<evidence type="ECO:0000256" key="4">
    <source>
        <dbReference type="ARBA" id="ARBA00022729"/>
    </source>
</evidence>
<evidence type="ECO:0000313" key="10">
    <source>
        <dbReference type="Proteomes" id="UP000192223"/>
    </source>
</evidence>
<keyword evidence="2" id="KW-0336">GPI-anchor</keyword>
<dbReference type="KEGG" id="apln:108741566"/>
<evidence type="ECO:0000256" key="3">
    <source>
        <dbReference type="ARBA" id="ARBA00022692"/>
    </source>
</evidence>
<dbReference type="GO" id="GO:0032222">
    <property type="term" value="P:regulation of synaptic transmission, cholinergic"/>
    <property type="evidence" value="ECO:0007669"/>
    <property type="project" value="InterPro"/>
</dbReference>
<evidence type="ECO:0000256" key="8">
    <source>
        <dbReference type="ARBA" id="ARBA00023288"/>
    </source>
</evidence>
<evidence type="ECO:0000256" key="2">
    <source>
        <dbReference type="ARBA" id="ARBA00022622"/>
    </source>
</evidence>